<dbReference type="VEuPathDB" id="CryptoDB:Cvel_626"/>
<accession>A0A0G4GDD8</accession>
<organism evidence="2">
    <name type="scientific">Chromera velia CCMP2878</name>
    <dbReference type="NCBI Taxonomy" id="1169474"/>
    <lineage>
        <taxon>Eukaryota</taxon>
        <taxon>Sar</taxon>
        <taxon>Alveolata</taxon>
        <taxon>Colpodellida</taxon>
        <taxon>Chromeraceae</taxon>
        <taxon>Chromera</taxon>
    </lineage>
</organism>
<feature type="chain" id="PRO_5005189852" description="Apple domain-containing protein" evidence="1">
    <location>
        <begin position="22"/>
        <end position="147"/>
    </location>
</feature>
<reference evidence="2" key="1">
    <citation type="submission" date="2014-11" db="EMBL/GenBank/DDBJ databases">
        <authorList>
            <person name="Otto D Thomas"/>
            <person name="Naeem Raeece"/>
        </authorList>
    </citation>
    <scope>NUCLEOTIDE SEQUENCE</scope>
</reference>
<keyword evidence="1" id="KW-0732">Signal</keyword>
<proteinExistence type="predicted"/>
<evidence type="ECO:0000256" key="1">
    <source>
        <dbReference type="SAM" id="SignalP"/>
    </source>
</evidence>
<sequence>MRGWFLLGSFALVFCGRDSLAVPRVRRSRHASTSNTLTSALDMLHRGSLQETKDQADTKAIPVTEPVVKTHLAFCHGTVNCTSLAFGNWSMEVLPGMNEACNPIVFRNFDAPTVGDARAQCASALCSGSTYVYSVMDVTGLNCSVTS</sequence>
<protein>
    <recommendedName>
        <fullName evidence="3">Apple domain-containing protein</fullName>
    </recommendedName>
</protein>
<name>A0A0G4GDD8_9ALVE</name>
<dbReference type="EMBL" id="CDMZ01001104">
    <property type="protein sequence ID" value="CEM27276.1"/>
    <property type="molecule type" value="Genomic_DNA"/>
</dbReference>
<gene>
    <name evidence="2" type="ORF">Cvel_626</name>
</gene>
<evidence type="ECO:0000313" key="2">
    <source>
        <dbReference type="EMBL" id="CEM27276.1"/>
    </source>
</evidence>
<dbReference type="AlphaFoldDB" id="A0A0G4GDD8"/>
<evidence type="ECO:0008006" key="3">
    <source>
        <dbReference type="Google" id="ProtNLM"/>
    </source>
</evidence>
<feature type="signal peptide" evidence="1">
    <location>
        <begin position="1"/>
        <end position="21"/>
    </location>
</feature>